<reference evidence="2 3" key="1">
    <citation type="submission" date="2016-06" db="EMBL/GenBank/DDBJ databases">
        <title>Living apart together: crosstalk between the core and supernumerary genomes in a fungal plant pathogen.</title>
        <authorList>
            <person name="Vanheule A."/>
            <person name="Audenaert K."/>
            <person name="Warris S."/>
            <person name="Van De Geest H."/>
            <person name="Schijlen E."/>
            <person name="Hofte M."/>
            <person name="De Saeger S."/>
            <person name="Haesaert G."/>
            <person name="Waalwijk C."/>
            <person name="Van Der Lee T."/>
        </authorList>
    </citation>
    <scope>NUCLEOTIDE SEQUENCE [LARGE SCALE GENOMIC DNA]</scope>
    <source>
        <strain evidence="2 3">2516</strain>
    </source>
</reference>
<dbReference type="EMBL" id="LYXU01000002">
    <property type="protein sequence ID" value="OBS25061.1"/>
    <property type="molecule type" value="Genomic_DNA"/>
</dbReference>
<evidence type="ECO:0000256" key="1">
    <source>
        <dbReference type="SAM" id="MobiDB-lite"/>
    </source>
</evidence>
<feature type="region of interest" description="Disordered" evidence="1">
    <location>
        <begin position="75"/>
        <end position="126"/>
    </location>
</feature>
<feature type="compositionally biased region" description="Polar residues" evidence="1">
    <location>
        <begin position="75"/>
        <end position="104"/>
    </location>
</feature>
<dbReference type="AlphaFoldDB" id="A0A1B8AXG8"/>
<gene>
    <name evidence="2" type="ORF">FPOA_05597</name>
</gene>
<organism evidence="2 3">
    <name type="scientific">Fusarium poae</name>
    <dbReference type="NCBI Taxonomy" id="36050"/>
    <lineage>
        <taxon>Eukaryota</taxon>
        <taxon>Fungi</taxon>
        <taxon>Dikarya</taxon>
        <taxon>Ascomycota</taxon>
        <taxon>Pezizomycotina</taxon>
        <taxon>Sordariomycetes</taxon>
        <taxon>Hypocreomycetidae</taxon>
        <taxon>Hypocreales</taxon>
        <taxon>Nectriaceae</taxon>
        <taxon>Fusarium</taxon>
    </lineage>
</organism>
<keyword evidence="3" id="KW-1185">Reference proteome</keyword>
<evidence type="ECO:0000313" key="2">
    <source>
        <dbReference type="EMBL" id="OBS25061.1"/>
    </source>
</evidence>
<protein>
    <submittedName>
        <fullName evidence="2">Uncharacterized protein</fullName>
    </submittedName>
</protein>
<comment type="caution">
    <text evidence="2">The sequence shown here is derived from an EMBL/GenBank/DDBJ whole genome shotgun (WGS) entry which is preliminary data.</text>
</comment>
<accession>A0A1B8AXG8</accession>
<dbReference type="Proteomes" id="UP000091967">
    <property type="component" value="Unassembled WGS sequence"/>
</dbReference>
<dbReference type="OMA" id="TNTWVRR"/>
<name>A0A1B8AXG8_FUSPO</name>
<sequence length="138" mass="15500">MVHLIPKEATLDCTPIAKLTNLFCNLLRMTNDHEIVDKFVSSILDIPAYSIDMAPQTMAEKAKAKLQAVLENPNRNDATSYKQRVMTTTTPATGSDWTNTWVRRNSNDRRASVGSEGLGASPVRRRSSFQEWLYPSAR</sequence>
<proteinExistence type="predicted"/>
<evidence type="ECO:0000313" key="3">
    <source>
        <dbReference type="Proteomes" id="UP000091967"/>
    </source>
</evidence>